<evidence type="ECO:0000256" key="3">
    <source>
        <dbReference type="ARBA" id="ARBA00005005"/>
    </source>
</evidence>
<evidence type="ECO:0000256" key="39">
    <source>
        <dbReference type="PIRSR" id="PIRSR612803-1"/>
    </source>
</evidence>
<evidence type="ECO:0000256" key="37">
    <source>
        <dbReference type="ARBA" id="ARBA00077617"/>
    </source>
</evidence>
<comment type="catalytic activity">
    <reaction evidence="27">
        <text>(3S)-hydroxyoctanoyl-CoA = (2E)-octenoyl-CoA + H2O</text>
        <dbReference type="Rhea" id="RHEA:31199"/>
        <dbReference type="ChEBI" id="CHEBI:15377"/>
        <dbReference type="ChEBI" id="CHEBI:62242"/>
        <dbReference type="ChEBI" id="CHEBI:62617"/>
    </reaction>
    <physiologicalReaction direction="right-to-left" evidence="27">
        <dbReference type="Rhea" id="RHEA:31201"/>
    </physiologicalReaction>
</comment>
<dbReference type="PROSITE" id="PS00067">
    <property type="entry name" value="3HCDH"/>
    <property type="match status" value="1"/>
</dbReference>
<comment type="catalytic activity">
    <reaction evidence="30">
        <text>(3S)-hydroxytetradecanoyl-CoA + NAD(+) = 3-oxotetradecanoyl-CoA + NADH + H(+)</text>
        <dbReference type="Rhea" id="RHEA:31167"/>
        <dbReference type="ChEBI" id="CHEBI:15378"/>
        <dbReference type="ChEBI" id="CHEBI:57540"/>
        <dbReference type="ChEBI" id="CHEBI:57945"/>
        <dbReference type="ChEBI" id="CHEBI:62543"/>
        <dbReference type="ChEBI" id="CHEBI:62614"/>
    </reaction>
    <physiologicalReaction direction="left-to-right" evidence="30">
        <dbReference type="Rhea" id="RHEA:31168"/>
    </physiologicalReaction>
</comment>
<dbReference type="InterPro" id="IPR036291">
    <property type="entry name" value="NAD(P)-bd_dom_sf"/>
</dbReference>
<evidence type="ECO:0000256" key="35">
    <source>
        <dbReference type="ARBA" id="ARBA00066806"/>
    </source>
</evidence>
<feature type="site" description="Important for hydroxyacyl-coenzyme A dehydrogenase activity" evidence="40">
    <location>
        <position position="501"/>
    </location>
</feature>
<evidence type="ECO:0000256" key="13">
    <source>
        <dbReference type="ARBA" id="ARBA00022990"/>
    </source>
</evidence>
<comment type="catalytic activity">
    <reaction evidence="23">
        <text>(3S)-hydroxydecanoyl-CoA + NAD(+) = 3-oxodecanoyl-CoA + NADH + H(+)</text>
        <dbReference type="Rhea" id="RHEA:31187"/>
        <dbReference type="ChEBI" id="CHEBI:15378"/>
        <dbReference type="ChEBI" id="CHEBI:57540"/>
        <dbReference type="ChEBI" id="CHEBI:57945"/>
        <dbReference type="ChEBI" id="CHEBI:62548"/>
        <dbReference type="ChEBI" id="CHEBI:62616"/>
    </reaction>
    <physiologicalReaction direction="left-to-right" evidence="23">
        <dbReference type="Rhea" id="RHEA:31188"/>
    </physiologicalReaction>
</comment>
<comment type="pathway">
    <text evidence="3">Lipid metabolism; fatty acid beta-oxidation.</text>
</comment>
<evidence type="ECO:0000256" key="36">
    <source>
        <dbReference type="ARBA" id="ARBA00068347"/>
    </source>
</evidence>
<evidence type="ECO:0000256" key="15">
    <source>
        <dbReference type="ARBA" id="ARBA00023027"/>
    </source>
</evidence>
<dbReference type="NCBIfam" id="TIGR02441">
    <property type="entry name" value="fa_ox_alpha_mit"/>
    <property type="match status" value="1"/>
</dbReference>
<dbReference type="FunFam" id="1.10.1040.50:FF:000002">
    <property type="entry name" value="Trifunctional enzyme subunit alpha, mitochondrial"/>
    <property type="match status" value="1"/>
</dbReference>
<dbReference type="InterPro" id="IPR006180">
    <property type="entry name" value="3-OHacyl-CoA_DH_CS"/>
</dbReference>
<keyword evidence="11" id="KW-0276">Fatty acid metabolism</keyword>
<dbReference type="SUPFAM" id="SSF51735">
    <property type="entry name" value="NAD(P)-binding Rossmann-fold domains"/>
    <property type="match status" value="1"/>
</dbReference>
<dbReference type="InterPro" id="IPR001753">
    <property type="entry name" value="Enoyl-CoA_hydra/iso"/>
</dbReference>
<name>A0A2C9JKB6_BIOGL</name>
<organism evidence="43 44">
    <name type="scientific">Biomphalaria glabrata</name>
    <name type="common">Bloodfluke planorb</name>
    <name type="synonym">Freshwater snail</name>
    <dbReference type="NCBI Taxonomy" id="6526"/>
    <lineage>
        <taxon>Eukaryota</taxon>
        <taxon>Metazoa</taxon>
        <taxon>Spiralia</taxon>
        <taxon>Lophotrochozoa</taxon>
        <taxon>Mollusca</taxon>
        <taxon>Gastropoda</taxon>
        <taxon>Heterobranchia</taxon>
        <taxon>Euthyneura</taxon>
        <taxon>Panpulmonata</taxon>
        <taxon>Hygrophila</taxon>
        <taxon>Lymnaeoidea</taxon>
        <taxon>Planorbidae</taxon>
        <taxon>Biomphalaria</taxon>
    </lineage>
</organism>
<dbReference type="KEGG" id="bgt:106057657"/>
<comment type="catalytic activity">
    <reaction evidence="28">
        <text>(3S)-hydroxyoctanoyl-CoA + NAD(+) = 3-oxooctanoyl-CoA + NADH + H(+)</text>
        <dbReference type="Rhea" id="RHEA:31195"/>
        <dbReference type="ChEBI" id="CHEBI:15378"/>
        <dbReference type="ChEBI" id="CHEBI:57540"/>
        <dbReference type="ChEBI" id="CHEBI:57945"/>
        <dbReference type="ChEBI" id="CHEBI:62617"/>
        <dbReference type="ChEBI" id="CHEBI:62619"/>
    </reaction>
    <physiologicalReaction direction="left-to-right" evidence="28">
        <dbReference type="Rhea" id="RHEA:31196"/>
    </physiologicalReaction>
</comment>
<evidence type="ECO:0000256" key="22">
    <source>
        <dbReference type="ARBA" id="ARBA00047613"/>
    </source>
</evidence>
<dbReference type="InterPro" id="IPR006108">
    <property type="entry name" value="3HC_DH_C"/>
</dbReference>
<dbReference type="Pfam" id="PF02737">
    <property type="entry name" value="3HCDH_N"/>
    <property type="match status" value="1"/>
</dbReference>
<proteinExistence type="inferred from homology"/>
<comment type="similarity">
    <text evidence="5">In the N-terminal section; belongs to the enoyl-CoA hydratase/isomerase family.</text>
</comment>
<evidence type="ECO:0000256" key="25">
    <source>
        <dbReference type="ARBA" id="ARBA00050446"/>
    </source>
</evidence>
<evidence type="ECO:0000259" key="42">
    <source>
        <dbReference type="Pfam" id="PF02737"/>
    </source>
</evidence>
<evidence type="ECO:0000256" key="28">
    <source>
        <dbReference type="ARBA" id="ARBA00052224"/>
    </source>
</evidence>
<dbReference type="Gene3D" id="3.90.226.10">
    <property type="entry name" value="2-enoyl-CoA Hydratase, Chain A, domain 1"/>
    <property type="match status" value="1"/>
</dbReference>
<dbReference type="Pfam" id="PF00378">
    <property type="entry name" value="ECH_1"/>
    <property type="match status" value="1"/>
</dbReference>
<keyword evidence="19" id="KW-0456">Lyase</keyword>
<evidence type="ECO:0000256" key="40">
    <source>
        <dbReference type="PIRSR" id="PIRSR612803-2"/>
    </source>
</evidence>
<evidence type="ECO:0000256" key="29">
    <source>
        <dbReference type="ARBA" id="ARBA00052711"/>
    </source>
</evidence>
<evidence type="ECO:0000256" key="20">
    <source>
        <dbReference type="ARBA" id="ARBA00023268"/>
    </source>
</evidence>
<evidence type="ECO:0000256" key="7">
    <source>
        <dbReference type="ARBA" id="ARBA00022481"/>
    </source>
</evidence>
<dbReference type="CDD" id="cd06558">
    <property type="entry name" value="crotonase-like"/>
    <property type="match status" value="1"/>
</dbReference>
<dbReference type="GO" id="GO:0016507">
    <property type="term" value="C:mitochondrial fatty acid beta-oxidation multienzyme complex"/>
    <property type="evidence" value="ECO:0007669"/>
    <property type="project" value="InterPro"/>
</dbReference>
<comment type="catalytic activity">
    <reaction evidence="26">
        <text>a 4-saturated-(3S)-3-hydroxyacyl-CoA = a (3E)-enoyl-CoA + H2O</text>
        <dbReference type="Rhea" id="RHEA:20724"/>
        <dbReference type="ChEBI" id="CHEBI:15377"/>
        <dbReference type="ChEBI" id="CHEBI:58521"/>
        <dbReference type="ChEBI" id="CHEBI:137480"/>
        <dbReference type="EC" id="4.2.1.17"/>
    </reaction>
    <physiologicalReaction direction="right-to-left" evidence="26">
        <dbReference type="Rhea" id="RHEA:20726"/>
    </physiologicalReaction>
</comment>
<accession>A0A2C9JKB6</accession>
<evidence type="ECO:0000256" key="27">
    <source>
        <dbReference type="ARBA" id="ARBA00051877"/>
    </source>
</evidence>
<comment type="catalytic activity">
    <reaction evidence="32">
        <text>(3S)-3-hydroxydodecanoyl-CoA + NAD(+) = 3-oxododecanoyl-CoA + NADH + H(+)</text>
        <dbReference type="Rhea" id="RHEA:31179"/>
        <dbReference type="ChEBI" id="CHEBI:15378"/>
        <dbReference type="ChEBI" id="CHEBI:57540"/>
        <dbReference type="ChEBI" id="CHEBI:57945"/>
        <dbReference type="ChEBI" id="CHEBI:62558"/>
        <dbReference type="ChEBI" id="CHEBI:62615"/>
    </reaction>
    <physiologicalReaction direction="left-to-right" evidence="32">
        <dbReference type="Rhea" id="RHEA:31180"/>
    </physiologicalReaction>
</comment>
<evidence type="ECO:0000259" key="41">
    <source>
        <dbReference type="Pfam" id="PF00725"/>
    </source>
</evidence>
<evidence type="ECO:0000256" key="32">
    <source>
        <dbReference type="ARBA" id="ARBA00052945"/>
    </source>
</evidence>
<comment type="catalytic activity">
    <reaction evidence="25">
        <text>a long-chain (3S)-3-hydroxy fatty acyl-CoA + NAD(+) = a long-chain 3-oxo-fatty acyl-CoA + NADH + H(+)</text>
        <dbReference type="Rhea" id="RHEA:52656"/>
        <dbReference type="ChEBI" id="CHEBI:15378"/>
        <dbReference type="ChEBI" id="CHEBI:57540"/>
        <dbReference type="ChEBI" id="CHEBI:57945"/>
        <dbReference type="ChEBI" id="CHEBI:136757"/>
        <dbReference type="ChEBI" id="CHEBI:136758"/>
        <dbReference type="EC" id="1.1.1.211"/>
    </reaction>
    <physiologicalReaction direction="left-to-right" evidence="25">
        <dbReference type="Rhea" id="RHEA:52657"/>
    </physiologicalReaction>
</comment>
<evidence type="ECO:0000256" key="9">
    <source>
        <dbReference type="ARBA" id="ARBA00022679"/>
    </source>
</evidence>
<dbReference type="FunFam" id="3.90.226.10:FF:000011">
    <property type="entry name" value="Fatty acid oxidation complex subunit alpha"/>
    <property type="match status" value="1"/>
</dbReference>
<comment type="catalytic activity">
    <reaction evidence="22">
        <text>(3S)-hydroxyhexadecanoyl-CoA + NAD(+) = 3-oxohexadecanoyl-CoA + NADH + H(+)</text>
        <dbReference type="Rhea" id="RHEA:31159"/>
        <dbReference type="ChEBI" id="CHEBI:15378"/>
        <dbReference type="ChEBI" id="CHEBI:57349"/>
        <dbReference type="ChEBI" id="CHEBI:57540"/>
        <dbReference type="ChEBI" id="CHEBI:57945"/>
        <dbReference type="ChEBI" id="CHEBI:62613"/>
    </reaction>
    <physiologicalReaction direction="left-to-right" evidence="22">
        <dbReference type="Rhea" id="RHEA:31160"/>
    </physiologicalReaction>
</comment>
<dbReference type="InterPro" id="IPR012803">
    <property type="entry name" value="Fa_ox_alpha_mit"/>
</dbReference>
<evidence type="ECO:0000256" key="30">
    <source>
        <dbReference type="ARBA" id="ARBA00052834"/>
    </source>
</evidence>
<evidence type="ECO:0000256" key="31">
    <source>
        <dbReference type="ARBA" id="ARBA00052860"/>
    </source>
</evidence>
<evidence type="ECO:0000256" key="26">
    <source>
        <dbReference type="ARBA" id="ARBA00051215"/>
    </source>
</evidence>
<feature type="active site" description="For hydroxyacyl-coenzyme A dehydrogenase activity" evidence="39">
    <location>
        <position position="513"/>
    </location>
</feature>
<dbReference type="InterPro" id="IPR050136">
    <property type="entry name" value="FA_oxidation_alpha_subunit"/>
</dbReference>
<evidence type="ECO:0000256" key="19">
    <source>
        <dbReference type="ARBA" id="ARBA00023239"/>
    </source>
</evidence>
<evidence type="ECO:0000256" key="4">
    <source>
        <dbReference type="ARBA" id="ARBA00007005"/>
    </source>
</evidence>
<dbReference type="InterPro" id="IPR008927">
    <property type="entry name" value="6-PGluconate_DH-like_C_sf"/>
</dbReference>
<comment type="catalytic activity">
    <reaction evidence="24">
        <text>1'-[1,2-di-(9Z,12Z-octadecadienoyl)-sn-glycero-3-phospho]-3'-[1-(9Z,12Z-octadecadienoyl)-sn-glycero-3-phospho]-glycerol + (9Z,12Z)-octadecadienoyl-CoA = 1',3'-bis-[1,2-di-(9Z,12Z-octadecadienoyl)-sn-glycero-3-phospho]-glycerol + CoA</text>
        <dbReference type="Rhea" id="RHEA:43672"/>
        <dbReference type="ChEBI" id="CHEBI:57287"/>
        <dbReference type="ChEBI" id="CHEBI:57383"/>
        <dbReference type="ChEBI" id="CHEBI:83580"/>
        <dbReference type="ChEBI" id="CHEBI:83581"/>
    </reaction>
    <physiologicalReaction direction="left-to-right" evidence="24">
        <dbReference type="Rhea" id="RHEA:43673"/>
    </physiologicalReaction>
</comment>
<dbReference type="RefSeq" id="XP_013070418.2">
    <property type="nucleotide sequence ID" value="XM_013214964.2"/>
</dbReference>
<evidence type="ECO:0000256" key="38">
    <source>
        <dbReference type="ARBA" id="ARBA00083277"/>
    </source>
</evidence>
<dbReference type="EnsemblMetazoa" id="BGLB003721-RB">
    <property type="protein sequence ID" value="BGLB003721-PB"/>
    <property type="gene ID" value="BGLB003721"/>
</dbReference>
<dbReference type="EC" id="4.2.1.17" evidence="6"/>
<evidence type="ECO:0000256" key="33">
    <source>
        <dbReference type="ARBA" id="ARBA00052989"/>
    </source>
</evidence>
<comment type="catalytic activity">
    <reaction evidence="31">
        <text>1'-[1,2-di-(9Z,12Z-octadecadienoyl)-sn-glycero-3-phospho]-3'-[1-(9Z,12Z-octadecadienoyl)-sn-glycero-3-phospho]-glycerol + (9Z)-octadecenoyl-CoA = 1'-[1,2-di-(9Z,12Z-octadecadienoyl)-sn-glycero-3-phospho]-3'-[1-(9Z,12Z-octadecadienoyl)-2-(9Z-octadecenoyl)-sn-glycero-3-phospho]-glycerol + CoA</text>
        <dbReference type="Rhea" id="RHEA:43676"/>
        <dbReference type="ChEBI" id="CHEBI:57287"/>
        <dbReference type="ChEBI" id="CHEBI:57387"/>
        <dbReference type="ChEBI" id="CHEBI:83580"/>
        <dbReference type="ChEBI" id="CHEBI:83582"/>
    </reaction>
    <physiologicalReaction direction="left-to-right" evidence="31">
        <dbReference type="Rhea" id="RHEA:43677"/>
    </physiologicalReaction>
</comment>
<comment type="catalytic activity">
    <reaction evidence="1">
        <text>(3S)-hydroxyhexadecanoyl-CoA = (2E)-hexadecenoyl-CoA + H2O</text>
        <dbReference type="Rhea" id="RHEA:31163"/>
        <dbReference type="ChEBI" id="CHEBI:15377"/>
        <dbReference type="ChEBI" id="CHEBI:61526"/>
        <dbReference type="ChEBI" id="CHEBI:62613"/>
    </reaction>
    <physiologicalReaction direction="right-to-left" evidence="1">
        <dbReference type="Rhea" id="RHEA:31165"/>
    </physiologicalReaction>
</comment>
<evidence type="ECO:0000256" key="2">
    <source>
        <dbReference type="ARBA" id="ARBA00004273"/>
    </source>
</evidence>
<keyword evidence="13" id="KW-0007">Acetylation</keyword>
<evidence type="ECO:0000313" key="43">
    <source>
        <dbReference type="EnsemblMetazoa" id="BGLB003721-PB"/>
    </source>
</evidence>
<dbReference type="FunFam" id="3.40.50.720:FF:000009">
    <property type="entry name" value="Fatty oxidation complex, alpha subunit"/>
    <property type="match status" value="1"/>
</dbReference>
<dbReference type="PANTHER" id="PTHR43612">
    <property type="entry name" value="TRIFUNCTIONAL ENZYME SUBUNIT ALPHA"/>
    <property type="match status" value="1"/>
</dbReference>
<keyword evidence="20" id="KW-0511">Multifunctional enzyme</keyword>
<dbReference type="InterPro" id="IPR006176">
    <property type="entry name" value="3-OHacyl-CoA_DH_NAD-bd"/>
</dbReference>
<gene>
    <name evidence="43" type="primary">106057657</name>
</gene>
<comment type="catalytic activity">
    <reaction evidence="21">
        <text>a (3S)-3-hydroxyacyl-CoA = a (2E)-enoyl-CoA + H2O</text>
        <dbReference type="Rhea" id="RHEA:16105"/>
        <dbReference type="ChEBI" id="CHEBI:15377"/>
        <dbReference type="ChEBI" id="CHEBI:57318"/>
        <dbReference type="ChEBI" id="CHEBI:58856"/>
        <dbReference type="EC" id="4.2.1.17"/>
    </reaction>
    <physiologicalReaction direction="right-to-left" evidence="21">
        <dbReference type="Rhea" id="RHEA:16107"/>
    </physiologicalReaction>
</comment>
<feature type="site" description="Important for long-chain enoyl-CoA hydratase activity" evidence="40">
    <location>
        <position position="175"/>
    </location>
</feature>
<dbReference type="UniPathway" id="UPA00659"/>
<comment type="subcellular location">
    <subcellularLocation>
        <location evidence="2">Mitochondrion inner membrane</location>
    </subcellularLocation>
</comment>
<dbReference type="STRING" id="6526.A0A2C9JKB6"/>
<evidence type="ECO:0000256" key="16">
    <source>
        <dbReference type="ARBA" id="ARBA00023098"/>
    </source>
</evidence>
<dbReference type="EC" id="1.1.1.211" evidence="35"/>
<evidence type="ECO:0000256" key="18">
    <source>
        <dbReference type="ARBA" id="ARBA00023136"/>
    </source>
</evidence>
<dbReference type="GO" id="GO:0004300">
    <property type="term" value="F:enoyl-CoA hydratase activity"/>
    <property type="evidence" value="ECO:0007669"/>
    <property type="project" value="UniProtKB-EC"/>
</dbReference>
<dbReference type="GO" id="GO:0016509">
    <property type="term" value="F:long-chain (3S)-3-hydroxyacyl-CoA dehydrogenase (NAD+) activity"/>
    <property type="evidence" value="ECO:0007669"/>
    <property type="project" value="UniProtKB-EC"/>
</dbReference>
<reference evidence="43" key="1">
    <citation type="submission" date="2020-05" db="UniProtKB">
        <authorList>
            <consortium name="EnsemblMetazoa"/>
        </authorList>
    </citation>
    <scope>IDENTIFICATION</scope>
    <source>
        <strain evidence="43">BB02</strain>
    </source>
</reference>
<dbReference type="Gene3D" id="3.40.50.720">
    <property type="entry name" value="NAD(P)-binding Rossmann-like Domain"/>
    <property type="match status" value="1"/>
</dbReference>
<dbReference type="Pfam" id="PF00725">
    <property type="entry name" value="3HCDH"/>
    <property type="match status" value="1"/>
</dbReference>
<keyword evidence="9" id="KW-0808">Transferase</keyword>
<keyword evidence="18" id="KW-0472">Membrane</keyword>
<evidence type="ECO:0000256" key="10">
    <source>
        <dbReference type="ARBA" id="ARBA00022792"/>
    </source>
</evidence>
<keyword evidence="14" id="KW-0560">Oxidoreductase</keyword>
<keyword evidence="17" id="KW-0496">Mitochondrion</keyword>
<sequence length="765" mass="83441">MASLRLCMLSRNVNCRFRPSFGALNHSFPRLLSTTSTMNGKYLQLDVQNDIAVIRFDNPDSKVNTLSTAMQSEFEEVVRQVKTNDKIKGAVVISKKPNCFIAGADINMIASCKSKDEVKKLSQRGQEAFQAIESSQKPFVAAIMGQCLGGGCELAQACHYRIAMADRKTGLGLPEVMLGLLPGAGGTQRLPKLVSVPNALDLMLTGKTLKADKAKKLGLVDLTVQPLGPGLSDPDTNSLNYLEQVAIQTARDLVSGALKKTPKKKALPDKVMDLMLKYDVGRNFVFNKAKTQVMKLSRGLYPAPLKIIEVVKKGVEKGPKAGYPAEAEAFGELAMTSQSKALIGLYHGQTACKKNPFGKPQKTVKTVGVLGAGLMGAGIAQVSIDKNMKVLLKDMSLKGLARGQDQIQKGFDGAVKKKKISSFEREVILSNLDPTLTYDRFSSCDMVIEAVFEDINIKHKVIKELEKFTTPECIFASNTSALPISKIAEGHSRPDKVIGMHYFSPVDKMQLLEIITTDKTSKETAAAAVDVGLRQGKVVITVKDGPGFYTTRMLAPIMIEFIRVLQEGTSPKKLDTLAKDLGFPVGVSSLSDEVGLDVAAHVAEDLSKAFPDRFKGGNPEVLKTMVAQGFLGRKSGKGWFLYEEGSKDKPENPQALEILKQFHIPPAAGITDEDLKYRLLYRLVNEAVLCLQEGILSNPLDGDIGAVFGIGFPPFLGGPFRYLDIHGAKPVVERMLKYRDLFGAQFEPCQLLKDHANDSSKKFHQ</sequence>
<dbReference type="Proteomes" id="UP000076420">
    <property type="component" value="Unassembled WGS sequence"/>
</dbReference>
<dbReference type="PANTHER" id="PTHR43612:SF3">
    <property type="entry name" value="TRIFUNCTIONAL ENZYME SUBUNIT ALPHA, MITOCHONDRIAL"/>
    <property type="match status" value="1"/>
</dbReference>
<feature type="domain" description="3-hydroxyacyl-CoA dehydrogenase NAD binding" evidence="42">
    <location>
        <begin position="366"/>
        <end position="544"/>
    </location>
</feature>
<evidence type="ECO:0000313" key="44">
    <source>
        <dbReference type="Proteomes" id="UP000076420"/>
    </source>
</evidence>
<dbReference type="AlphaFoldDB" id="A0A2C9JKB6"/>
<dbReference type="Gene3D" id="1.10.1040.50">
    <property type="match status" value="1"/>
</dbReference>
<dbReference type="VEuPathDB" id="VectorBase:BGLAX_027544"/>
<evidence type="ECO:0000256" key="17">
    <source>
        <dbReference type="ARBA" id="ARBA00023128"/>
    </source>
</evidence>
<dbReference type="InterPro" id="IPR029045">
    <property type="entry name" value="ClpP/crotonase-like_dom_sf"/>
</dbReference>
<evidence type="ECO:0000256" key="21">
    <source>
        <dbReference type="ARBA" id="ARBA00035854"/>
    </source>
</evidence>
<keyword evidence="8" id="KW-0597">Phosphoprotein</keyword>
<keyword evidence="7" id="KW-0488">Methylation</keyword>
<comment type="catalytic activity">
    <reaction evidence="33">
        <text>1'-[1,2-di-(9Z,12Z-octadecadienoyl)-sn-glycero-3-phospho]-3'-[1-(9Z,12Z-octadecadienoyl)-sn-glycero-3-phospho]-glycerol + hexadecanoyl-CoA = 1'-[1,2-di-(9Z,12Z-octadecadienoyl)-sn-glycero-3-phospho]-3'-[1-(9Z,12Z-octadecadienoyl)-2-hexadecanoyl-sn-glycero-3-phospho]-glycerol + CoA</text>
        <dbReference type="Rhea" id="RHEA:43680"/>
        <dbReference type="ChEBI" id="CHEBI:57287"/>
        <dbReference type="ChEBI" id="CHEBI:57379"/>
        <dbReference type="ChEBI" id="CHEBI:83580"/>
        <dbReference type="ChEBI" id="CHEBI:83583"/>
    </reaction>
    <physiologicalReaction direction="left-to-right" evidence="33">
        <dbReference type="Rhea" id="RHEA:43681"/>
    </physiologicalReaction>
</comment>
<evidence type="ECO:0000256" key="5">
    <source>
        <dbReference type="ARBA" id="ARBA00008750"/>
    </source>
</evidence>
<feature type="domain" description="3-hydroxyacyl-CoA dehydrogenase C-terminal" evidence="41">
    <location>
        <begin position="547"/>
        <end position="641"/>
    </location>
</feature>
<evidence type="ECO:0000256" key="12">
    <source>
        <dbReference type="ARBA" id="ARBA00022946"/>
    </source>
</evidence>
<keyword evidence="12" id="KW-0809">Transit peptide</keyword>
<dbReference type="GO" id="GO:0016740">
    <property type="term" value="F:transferase activity"/>
    <property type="evidence" value="ECO:0007669"/>
    <property type="project" value="UniProtKB-KW"/>
</dbReference>
<evidence type="ECO:0000256" key="14">
    <source>
        <dbReference type="ARBA" id="ARBA00023002"/>
    </source>
</evidence>
<keyword evidence="16" id="KW-0443">Lipid metabolism</keyword>
<evidence type="ECO:0000256" key="8">
    <source>
        <dbReference type="ARBA" id="ARBA00022553"/>
    </source>
</evidence>
<protein>
    <recommendedName>
        <fullName evidence="36">Trifunctional enzyme subunit alpha, mitochondrial</fullName>
        <ecNumber evidence="35">1.1.1.211</ecNumber>
        <ecNumber evidence="6">4.2.1.17</ecNumber>
    </recommendedName>
    <alternativeName>
        <fullName evidence="37">Monolysocardiolipin acyltransferase</fullName>
    </alternativeName>
    <alternativeName>
        <fullName evidence="38">TP-alpha</fullName>
    </alternativeName>
</protein>
<evidence type="ECO:0000256" key="1">
    <source>
        <dbReference type="ARBA" id="ARBA00000469"/>
    </source>
</evidence>
<dbReference type="SUPFAM" id="SSF48179">
    <property type="entry name" value="6-phosphogluconate dehydrogenase C-terminal domain-like"/>
    <property type="match status" value="2"/>
</dbReference>
<evidence type="ECO:0000256" key="11">
    <source>
        <dbReference type="ARBA" id="ARBA00022832"/>
    </source>
</evidence>
<comment type="catalytic activity">
    <reaction evidence="29">
        <text>(3S)-3-hydroxydodecanoyl-CoA = (2E)-dodecenoyl-CoA + H2O</text>
        <dbReference type="Rhea" id="RHEA:31075"/>
        <dbReference type="ChEBI" id="CHEBI:15377"/>
        <dbReference type="ChEBI" id="CHEBI:57330"/>
        <dbReference type="ChEBI" id="CHEBI:62558"/>
    </reaction>
    <physiologicalReaction direction="right-to-left" evidence="29">
        <dbReference type="Rhea" id="RHEA:31077"/>
    </physiologicalReaction>
</comment>
<evidence type="ECO:0000256" key="34">
    <source>
        <dbReference type="ARBA" id="ARBA00062153"/>
    </source>
</evidence>
<dbReference type="OrthoDB" id="10004768at2759"/>
<comment type="subunit">
    <text evidence="34">Heterotetramer of 2 alpha/HADHA and 2 beta/HADHB subunits; forms the mitochondrial trifunctional enzyme. Also purified as higher order heterooligomers including a 4 alpha/HADHA and 4 beta/HADHB heterooligomer which physiological significance remains unclear. The mitochondrial trifunctional enzyme interacts with MTLN.</text>
</comment>
<keyword evidence="15" id="KW-0520">NAD</keyword>
<dbReference type="GO" id="GO:0006635">
    <property type="term" value="P:fatty acid beta-oxidation"/>
    <property type="evidence" value="ECO:0007669"/>
    <property type="project" value="UniProtKB-UniPathway"/>
</dbReference>
<dbReference type="GO" id="GO:0005743">
    <property type="term" value="C:mitochondrial inner membrane"/>
    <property type="evidence" value="ECO:0007669"/>
    <property type="project" value="UniProtKB-SubCell"/>
</dbReference>
<dbReference type="VEuPathDB" id="VectorBase:BGLB003721"/>
<dbReference type="SUPFAM" id="SSF52096">
    <property type="entry name" value="ClpP/crotonase"/>
    <property type="match status" value="1"/>
</dbReference>
<dbReference type="GO" id="GO:0070403">
    <property type="term" value="F:NAD+ binding"/>
    <property type="evidence" value="ECO:0007669"/>
    <property type="project" value="InterPro"/>
</dbReference>
<evidence type="ECO:0000256" key="6">
    <source>
        <dbReference type="ARBA" id="ARBA00012076"/>
    </source>
</evidence>
<evidence type="ECO:0000256" key="23">
    <source>
        <dbReference type="ARBA" id="ARBA00048361"/>
    </source>
</evidence>
<keyword evidence="10" id="KW-0999">Mitochondrion inner membrane</keyword>
<evidence type="ECO:0000256" key="24">
    <source>
        <dbReference type="ARBA" id="ARBA00050222"/>
    </source>
</evidence>
<feature type="site" description="Important for long-chain enoyl-CoA hydratase activity" evidence="40">
    <location>
        <position position="153"/>
    </location>
</feature>
<comment type="similarity">
    <text evidence="4">In the central section; belongs to the 3-hydroxyacyl-CoA dehydrogenase family.</text>
</comment>